<reference evidence="1" key="2">
    <citation type="submission" date="2019-07" db="EMBL/GenBank/DDBJ databases">
        <authorList>
            <person name="Seetharam A."/>
            <person name="Woodhouse M."/>
            <person name="Cannon E."/>
        </authorList>
    </citation>
    <scope>NUCLEOTIDE SEQUENCE [LARGE SCALE GENOMIC DNA]</scope>
    <source>
        <strain evidence="1">cv. B73</strain>
    </source>
</reference>
<name>A0A804RD68_MAIZE</name>
<accession>A0A804RD68</accession>
<dbReference type="InParanoid" id="A0A804RD68"/>
<reference evidence="2" key="1">
    <citation type="journal article" date="2009" name="Science">
        <title>The B73 maize genome: complexity, diversity, and dynamics.</title>
        <authorList>
            <person name="Schnable P.S."/>
            <person name="Ware D."/>
            <person name="Fulton R.S."/>
            <person name="Stein J.C."/>
            <person name="Wei F."/>
            <person name="Pasternak S."/>
            <person name="Liang C."/>
            <person name="Zhang J."/>
            <person name="Fulton L."/>
            <person name="Graves T.A."/>
            <person name="Minx P."/>
            <person name="Reily A.D."/>
            <person name="Courtney L."/>
            <person name="Kruchowski S.S."/>
            <person name="Tomlinson C."/>
            <person name="Strong C."/>
            <person name="Delehaunty K."/>
            <person name="Fronick C."/>
            <person name="Courtney B."/>
            <person name="Rock S.M."/>
            <person name="Belter E."/>
            <person name="Du F."/>
            <person name="Kim K."/>
            <person name="Abbott R.M."/>
            <person name="Cotton M."/>
            <person name="Levy A."/>
            <person name="Marchetto P."/>
            <person name="Ochoa K."/>
            <person name="Jackson S.M."/>
            <person name="Gillam B."/>
            <person name="Chen W."/>
            <person name="Yan L."/>
            <person name="Higginbotham J."/>
            <person name="Cardenas M."/>
            <person name="Waligorski J."/>
            <person name="Applebaum E."/>
            <person name="Phelps L."/>
            <person name="Falcone J."/>
            <person name="Kanchi K."/>
            <person name="Thane T."/>
            <person name="Scimone A."/>
            <person name="Thane N."/>
            <person name="Henke J."/>
            <person name="Wang T."/>
            <person name="Ruppert J."/>
            <person name="Shah N."/>
            <person name="Rotter K."/>
            <person name="Hodges J."/>
            <person name="Ingenthron E."/>
            <person name="Cordes M."/>
            <person name="Kohlberg S."/>
            <person name="Sgro J."/>
            <person name="Delgado B."/>
            <person name="Mead K."/>
            <person name="Chinwalla A."/>
            <person name="Leonard S."/>
            <person name="Crouse K."/>
            <person name="Collura K."/>
            <person name="Kudrna D."/>
            <person name="Currie J."/>
            <person name="He R."/>
            <person name="Angelova A."/>
            <person name="Rajasekar S."/>
            <person name="Mueller T."/>
            <person name="Lomeli R."/>
            <person name="Scara G."/>
            <person name="Ko A."/>
            <person name="Delaney K."/>
            <person name="Wissotski M."/>
            <person name="Lopez G."/>
            <person name="Campos D."/>
            <person name="Braidotti M."/>
            <person name="Ashley E."/>
            <person name="Golser W."/>
            <person name="Kim H."/>
            <person name="Lee S."/>
            <person name="Lin J."/>
            <person name="Dujmic Z."/>
            <person name="Kim W."/>
            <person name="Talag J."/>
            <person name="Zuccolo A."/>
            <person name="Fan C."/>
            <person name="Sebastian A."/>
            <person name="Kramer M."/>
            <person name="Spiegel L."/>
            <person name="Nascimento L."/>
            <person name="Zutavern T."/>
            <person name="Miller B."/>
            <person name="Ambroise C."/>
            <person name="Muller S."/>
            <person name="Spooner W."/>
            <person name="Narechania A."/>
            <person name="Ren L."/>
            <person name="Wei S."/>
            <person name="Kumari S."/>
            <person name="Faga B."/>
            <person name="Levy M.J."/>
            <person name="McMahan L."/>
            <person name="Van Buren P."/>
            <person name="Vaughn M.W."/>
            <person name="Ying K."/>
            <person name="Yeh C.-T."/>
            <person name="Emrich S.J."/>
            <person name="Jia Y."/>
            <person name="Kalyanaraman A."/>
            <person name="Hsia A.-P."/>
            <person name="Barbazuk W.B."/>
            <person name="Baucom R.S."/>
            <person name="Brutnell T.P."/>
            <person name="Carpita N.C."/>
            <person name="Chaparro C."/>
            <person name="Chia J.-M."/>
            <person name="Deragon J.-M."/>
            <person name="Estill J.C."/>
            <person name="Fu Y."/>
            <person name="Jeddeloh J.A."/>
            <person name="Han Y."/>
            <person name="Lee H."/>
            <person name="Li P."/>
            <person name="Lisch D.R."/>
            <person name="Liu S."/>
            <person name="Liu Z."/>
            <person name="Nagel D.H."/>
            <person name="McCann M.C."/>
            <person name="SanMiguel P."/>
            <person name="Myers A.M."/>
            <person name="Nettleton D."/>
            <person name="Nguyen J."/>
            <person name="Penning B.W."/>
            <person name="Ponnala L."/>
            <person name="Schneider K.L."/>
            <person name="Schwartz D.C."/>
            <person name="Sharma A."/>
            <person name="Soderlund C."/>
            <person name="Springer N.M."/>
            <person name="Sun Q."/>
            <person name="Wang H."/>
            <person name="Waterman M."/>
            <person name="Westerman R."/>
            <person name="Wolfgruber T.K."/>
            <person name="Yang L."/>
            <person name="Yu Y."/>
            <person name="Zhang L."/>
            <person name="Zhou S."/>
            <person name="Zhu Q."/>
            <person name="Bennetzen J.L."/>
            <person name="Dawe R.K."/>
            <person name="Jiang J."/>
            <person name="Jiang N."/>
            <person name="Presting G.G."/>
            <person name="Wessler S.R."/>
            <person name="Aluru S."/>
            <person name="Martienssen R.A."/>
            <person name="Clifton S.W."/>
            <person name="McCombie W.R."/>
            <person name="Wing R.A."/>
            <person name="Wilson R.K."/>
        </authorList>
    </citation>
    <scope>NUCLEOTIDE SEQUENCE [LARGE SCALE GENOMIC DNA]</scope>
    <source>
        <strain evidence="2">cv. B73</strain>
    </source>
</reference>
<dbReference type="AlphaFoldDB" id="A0A804RD68"/>
<organism evidence="1 2">
    <name type="scientific">Zea mays</name>
    <name type="common">Maize</name>
    <dbReference type="NCBI Taxonomy" id="4577"/>
    <lineage>
        <taxon>Eukaryota</taxon>
        <taxon>Viridiplantae</taxon>
        <taxon>Streptophyta</taxon>
        <taxon>Embryophyta</taxon>
        <taxon>Tracheophyta</taxon>
        <taxon>Spermatophyta</taxon>
        <taxon>Magnoliopsida</taxon>
        <taxon>Liliopsida</taxon>
        <taxon>Poales</taxon>
        <taxon>Poaceae</taxon>
        <taxon>PACMAD clade</taxon>
        <taxon>Panicoideae</taxon>
        <taxon>Andropogonodae</taxon>
        <taxon>Andropogoneae</taxon>
        <taxon>Tripsacinae</taxon>
        <taxon>Zea</taxon>
    </lineage>
</organism>
<protein>
    <submittedName>
        <fullName evidence="1">Uncharacterized protein</fullName>
    </submittedName>
</protein>
<proteinExistence type="predicted"/>
<dbReference type="EnsemblPlants" id="Zm00001eb409520_T001">
    <property type="protein sequence ID" value="Zm00001eb409520_P001"/>
    <property type="gene ID" value="Zm00001eb409520"/>
</dbReference>
<dbReference type="Proteomes" id="UP000007305">
    <property type="component" value="Chromosome 10"/>
</dbReference>
<keyword evidence="2" id="KW-1185">Reference proteome</keyword>
<reference evidence="1" key="3">
    <citation type="submission" date="2021-05" db="UniProtKB">
        <authorList>
            <consortium name="EnsemblPlants"/>
        </authorList>
    </citation>
    <scope>IDENTIFICATION</scope>
    <source>
        <strain evidence="1">cv. B73</strain>
    </source>
</reference>
<evidence type="ECO:0000313" key="1">
    <source>
        <dbReference type="EnsemblPlants" id="Zm00001eb409520_P001"/>
    </source>
</evidence>
<evidence type="ECO:0000313" key="2">
    <source>
        <dbReference type="Proteomes" id="UP000007305"/>
    </source>
</evidence>
<sequence length="186" mass="19261">MLPLWFLATAAHPAGEPLSRCGHVQPRFPDEPTCPAMSVAPSVATPLSHPCLFGLAVATASRPGSCIAAPASHLRRPHHLLLRRAPPSVSFYLLSCVSSCSQKKGKRTATPPIAGEPPSVVHSACKGATAAGYGTFTEDFSLSTLDYKAASAIEYVDLAIADLTTANEAKIDALLGDSNGAPSEGL</sequence>
<dbReference type="Gramene" id="Zm00001eb409520_T001">
    <property type="protein sequence ID" value="Zm00001eb409520_P001"/>
    <property type="gene ID" value="Zm00001eb409520"/>
</dbReference>